<comment type="caution">
    <text evidence="2">The sequence shown here is derived from an EMBL/GenBank/DDBJ whole genome shotgun (WGS) entry which is preliminary data.</text>
</comment>
<name>A0ABU5CER4_9BACI</name>
<protein>
    <submittedName>
        <fullName evidence="2">Ubiquitin-like domain-containing protein</fullName>
    </submittedName>
</protein>
<organism evidence="2 3">
    <name type="scientific">Tigheibacillus jepli</name>
    <dbReference type="NCBI Taxonomy" id="3035914"/>
    <lineage>
        <taxon>Bacteria</taxon>
        <taxon>Bacillati</taxon>
        <taxon>Bacillota</taxon>
        <taxon>Bacilli</taxon>
        <taxon>Bacillales</taxon>
        <taxon>Bacillaceae</taxon>
        <taxon>Tigheibacillus</taxon>
    </lineage>
</organism>
<dbReference type="Pfam" id="PF03990">
    <property type="entry name" value="DUF348"/>
    <property type="match status" value="2"/>
</dbReference>
<dbReference type="Proteomes" id="UP001228376">
    <property type="component" value="Unassembled WGS sequence"/>
</dbReference>
<dbReference type="RefSeq" id="WP_320384102.1">
    <property type="nucleotide sequence ID" value="NZ_JAROCA020000001.1"/>
</dbReference>
<accession>A0ABU5CER4</accession>
<keyword evidence="3" id="KW-1185">Reference proteome</keyword>
<sequence>MRKFLKQLSASKLKIAISSLGIFVLIAFSAIMIFQMTKVEVAFAADGKEQTIQTHAKTVADLLKELDIDMGKHDAISHQLDEQLINGMSIEYTTAKDITLTIDDQDQQYITTAGTVGEFLKNEDLSVSEHDEVTFKESDKIVDGMHLEMAKAFQLTINNGGKRKRSGQHRTRHTEKYLQQMILHTKTRIK</sequence>
<feature type="domain" description="DUF348" evidence="1">
    <location>
        <begin position="42"/>
        <end position="81"/>
    </location>
</feature>
<evidence type="ECO:0000259" key="1">
    <source>
        <dbReference type="Pfam" id="PF03990"/>
    </source>
</evidence>
<dbReference type="EMBL" id="JAROCA020000001">
    <property type="protein sequence ID" value="MDY0404048.1"/>
    <property type="molecule type" value="Genomic_DNA"/>
</dbReference>
<proteinExistence type="predicted"/>
<evidence type="ECO:0000313" key="2">
    <source>
        <dbReference type="EMBL" id="MDY0404048.1"/>
    </source>
</evidence>
<feature type="domain" description="DUF348" evidence="1">
    <location>
        <begin position="98"/>
        <end position="134"/>
    </location>
</feature>
<dbReference type="InterPro" id="IPR007137">
    <property type="entry name" value="DUF348"/>
</dbReference>
<gene>
    <name evidence="2" type="ORF">P5G51_000245</name>
</gene>
<reference evidence="2 3" key="1">
    <citation type="submission" date="2023-10" db="EMBL/GenBank/DDBJ databases">
        <title>179-bfca-hs.</title>
        <authorList>
            <person name="Miliotis G."/>
            <person name="Sengupta P."/>
            <person name="Hameed A."/>
            <person name="Chuvochina M."/>
            <person name="Mcdonagh F."/>
            <person name="Simpson A.C."/>
            <person name="Singh N.K."/>
            <person name="Rekha P.D."/>
            <person name="Raman K."/>
            <person name="Hugenholtz P."/>
            <person name="Venkateswaran K."/>
        </authorList>
    </citation>
    <scope>NUCLEOTIDE SEQUENCE [LARGE SCALE GENOMIC DNA]</scope>
    <source>
        <strain evidence="2 3">179-BFC-A-HS</strain>
    </source>
</reference>
<evidence type="ECO:0000313" key="3">
    <source>
        <dbReference type="Proteomes" id="UP001228376"/>
    </source>
</evidence>